<dbReference type="EMBL" id="BEXD01000091">
    <property type="protein sequence ID" value="GBB84152.1"/>
    <property type="molecule type" value="Genomic_DNA"/>
</dbReference>
<dbReference type="AlphaFoldDB" id="A0A2Z6Q711"/>
<accession>A0A2Z6Q711</accession>
<sequence length="71" mass="8338">MYPYKSAMSEINTPALRHSNWKLELEEKDLEIIHKQRVNGRDFLKLTEEKLLRHPYNLPGGPTSRLADFAE</sequence>
<keyword evidence="2" id="KW-1185">Reference proteome</keyword>
<evidence type="ECO:0000313" key="2">
    <source>
        <dbReference type="Proteomes" id="UP000247702"/>
    </source>
</evidence>
<dbReference type="Gene3D" id="1.10.150.50">
    <property type="entry name" value="Transcription Factor, Ets-1"/>
    <property type="match status" value="1"/>
</dbReference>
<reference evidence="1 2" key="1">
    <citation type="submission" date="2017-11" db="EMBL/GenBank/DDBJ databases">
        <title>The genome of Rhizophagus clarus HR1 reveals common genetic basis of auxotrophy among arbuscular mycorrhizal fungi.</title>
        <authorList>
            <person name="Kobayashi Y."/>
        </authorList>
    </citation>
    <scope>NUCLEOTIDE SEQUENCE [LARGE SCALE GENOMIC DNA]</scope>
    <source>
        <strain evidence="1 2">HR1</strain>
    </source>
</reference>
<dbReference type="STRING" id="94130.A0A2Z6Q711"/>
<gene>
    <name evidence="1" type="ORF">RclHR1_01080008</name>
</gene>
<dbReference type="InterPro" id="IPR013761">
    <property type="entry name" value="SAM/pointed_sf"/>
</dbReference>
<comment type="caution">
    <text evidence="1">The sequence shown here is derived from an EMBL/GenBank/DDBJ whole genome shotgun (WGS) entry which is preliminary data.</text>
</comment>
<proteinExistence type="predicted"/>
<name>A0A2Z6Q711_9GLOM</name>
<organism evidence="1 2">
    <name type="scientific">Rhizophagus clarus</name>
    <dbReference type="NCBI Taxonomy" id="94130"/>
    <lineage>
        <taxon>Eukaryota</taxon>
        <taxon>Fungi</taxon>
        <taxon>Fungi incertae sedis</taxon>
        <taxon>Mucoromycota</taxon>
        <taxon>Glomeromycotina</taxon>
        <taxon>Glomeromycetes</taxon>
        <taxon>Glomerales</taxon>
        <taxon>Glomeraceae</taxon>
        <taxon>Rhizophagus</taxon>
    </lineage>
</organism>
<dbReference type="Proteomes" id="UP000247702">
    <property type="component" value="Unassembled WGS sequence"/>
</dbReference>
<protein>
    <submittedName>
        <fullName evidence="1">Uncharacterized protein</fullName>
    </submittedName>
</protein>
<evidence type="ECO:0000313" key="1">
    <source>
        <dbReference type="EMBL" id="GBB84152.1"/>
    </source>
</evidence>